<dbReference type="EMBL" id="AGNK02005922">
    <property type="status" value="NOT_ANNOTATED_CDS"/>
    <property type="molecule type" value="Genomic_DNA"/>
</dbReference>
<dbReference type="InParanoid" id="K4ANW4"/>
<dbReference type="Proteomes" id="UP000004995">
    <property type="component" value="Unassembled WGS sequence"/>
</dbReference>
<reference evidence="1" key="2">
    <citation type="submission" date="2018-08" db="UniProtKB">
        <authorList>
            <consortium name="EnsemblPlants"/>
        </authorList>
    </citation>
    <scope>IDENTIFICATION</scope>
    <source>
        <strain evidence="1">Yugu1</strain>
    </source>
</reference>
<dbReference type="HOGENOM" id="CLU_3352017_0_0_1"/>
<protein>
    <submittedName>
        <fullName evidence="1">Uncharacterized protein</fullName>
    </submittedName>
</protein>
<dbReference type="AlphaFoldDB" id="K4ANW4"/>
<evidence type="ECO:0000313" key="1">
    <source>
        <dbReference type="EnsemblPlants" id="KQK90312"/>
    </source>
</evidence>
<reference evidence="2" key="1">
    <citation type="journal article" date="2012" name="Nat. Biotechnol.">
        <title>Reference genome sequence of the model plant Setaria.</title>
        <authorList>
            <person name="Bennetzen J.L."/>
            <person name="Schmutz J."/>
            <person name="Wang H."/>
            <person name="Percifield R."/>
            <person name="Hawkins J."/>
            <person name="Pontaroli A.C."/>
            <person name="Estep M."/>
            <person name="Feng L."/>
            <person name="Vaughn J.N."/>
            <person name="Grimwood J."/>
            <person name="Jenkins J."/>
            <person name="Barry K."/>
            <person name="Lindquist E."/>
            <person name="Hellsten U."/>
            <person name="Deshpande S."/>
            <person name="Wang X."/>
            <person name="Wu X."/>
            <person name="Mitros T."/>
            <person name="Triplett J."/>
            <person name="Yang X."/>
            <person name="Ye C.Y."/>
            <person name="Mauro-Herrera M."/>
            <person name="Wang L."/>
            <person name="Li P."/>
            <person name="Sharma M."/>
            <person name="Sharma R."/>
            <person name="Ronald P.C."/>
            <person name="Panaud O."/>
            <person name="Kellogg E.A."/>
            <person name="Brutnell T.P."/>
            <person name="Doust A.N."/>
            <person name="Tuskan G.A."/>
            <person name="Rokhsar D."/>
            <person name="Devos K.M."/>
        </authorList>
    </citation>
    <scope>NUCLEOTIDE SEQUENCE [LARGE SCALE GENOMIC DNA]</scope>
    <source>
        <strain evidence="2">cv. Yugu1</strain>
    </source>
</reference>
<proteinExistence type="predicted"/>
<keyword evidence="2" id="KW-1185">Reference proteome</keyword>
<sequence>MQIDSWPNYLCINFVFEYDLYSLSFDMQVYKSWVYLD</sequence>
<name>K4ANW4_SETIT</name>
<accession>K4ANW4</accession>
<dbReference type="Gramene" id="KQK90312">
    <property type="protein sequence ID" value="KQK90312"/>
    <property type="gene ID" value="SETIT_040612mg"/>
</dbReference>
<organism evidence="1 2">
    <name type="scientific">Setaria italica</name>
    <name type="common">Foxtail millet</name>
    <name type="synonym">Panicum italicum</name>
    <dbReference type="NCBI Taxonomy" id="4555"/>
    <lineage>
        <taxon>Eukaryota</taxon>
        <taxon>Viridiplantae</taxon>
        <taxon>Streptophyta</taxon>
        <taxon>Embryophyta</taxon>
        <taxon>Tracheophyta</taxon>
        <taxon>Spermatophyta</taxon>
        <taxon>Magnoliopsida</taxon>
        <taxon>Liliopsida</taxon>
        <taxon>Poales</taxon>
        <taxon>Poaceae</taxon>
        <taxon>PACMAD clade</taxon>
        <taxon>Panicoideae</taxon>
        <taxon>Panicodae</taxon>
        <taxon>Paniceae</taxon>
        <taxon>Cenchrinae</taxon>
        <taxon>Setaria</taxon>
    </lineage>
</organism>
<evidence type="ECO:0000313" key="2">
    <source>
        <dbReference type="Proteomes" id="UP000004995"/>
    </source>
</evidence>
<dbReference type="EnsemblPlants" id="KQK90312">
    <property type="protein sequence ID" value="KQK90312"/>
    <property type="gene ID" value="SETIT_040612mg"/>
</dbReference>